<keyword evidence="2" id="KW-0812">Transmembrane</keyword>
<feature type="transmembrane region" description="Helical" evidence="2">
    <location>
        <begin position="56"/>
        <end position="78"/>
    </location>
</feature>
<keyword evidence="5" id="KW-1185">Reference proteome</keyword>
<protein>
    <recommendedName>
        <fullName evidence="3">DUF2510 domain-containing protein</fullName>
    </recommendedName>
</protein>
<dbReference type="Proteomes" id="UP001501447">
    <property type="component" value="Unassembled WGS sequence"/>
</dbReference>
<dbReference type="EMBL" id="BAAARJ010000001">
    <property type="protein sequence ID" value="GAA2592607.1"/>
    <property type="molecule type" value="Genomic_DNA"/>
</dbReference>
<evidence type="ECO:0000259" key="3">
    <source>
        <dbReference type="Pfam" id="PF10708"/>
    </source>
</evidence>
<gene>
    <name evidence="4" type="ORF">GCM10009863_02000</name>
</gene>
<feature type="domain" description="DUF2510" evidence="3">
    <location>
        <begin position="5"/>
        <end position="40"/>
    </location>
</feature>
<evidence type="ECO:0000313" key="4">
    <source>
        <dbReference type="EMBL" id="GAA2592607.1"/>
    </source>
</evidence>
<feature type="region of interest" description="Disordered" evidence="1">
    <location>
        <begin position="83"/>
        <end position="138"/>
    </location>
</feature>
<comment type="caution">
    <text evidence="4">The sequence shown here is derived from an EMBL/GenBank/DDBJ whole genome shotgun (WGS) entry which is preliminary data.</text>
</comment>
<sequence length="302" mass="30607">MTTPPGWYPDPGQTPQLPPQERWWDGTTWSAHTRPGTGIPPAPPSPPGGGAGRGPLIAGIVGAVVLVAALALAGVLLVGGSDDDADGGGPEAGSKPSPSSPEKPGDEGDGGPSGEESPAPGTGGVVGDPRAGVGMPVLDGWEQPHPDSAFVSSKTSYACPKPQSQECVRGGASVLPVSSGWDGEKALKEAAGLQVAKNAEESYAKKAYGGITSHKVTEKGAVTVMGQSGYRVRWRIDNEKGPDAYVESVVFRSPHLPEELLTLWSSVDVADDAPPPADLDALRTGLVKTELGGGDSGSGEAV</sequence>
<dbReference type="Pfam" id="PF10708">
    <property type="entry name" value="DUF2510"/>
    <property type="match status" value="1"/>
</dbReference>
<organism evidence="4 5">
    <name type="scientific">Streptomyces axinellae</name>
    <dbReference type="NCBI Taxonomy" id="552788"/>
    <lineage>
        <taxon>Bacteria</taxon>
        <taxon>Bacillati</taxon>
        <taxon>Actinomycetota</taxon>
        <taxon>Actinomycetes</taxon>
        <taxon>Kitasatosporales</taxon>
        <taxon>Streptomycetaceae</taxon>
        <taxon>Streptomyces</taxon>
    </lineage>
</organism>
<feature type="compositionally biased region" description="Pro residues" evidence="1">
    <location>
        <begin position="38"/>
        <end position="47"/>
    </location>
</feature>
<accession>A0ABP6BZP1</accession>
<feature type="region of interest" description="Disordered" evidence="1">
    <location>
        <begin position="1"/>
        <end position="53"/>
    </location>
</feature>
<reference evidence="5" key="1">
    <citation type="journal article" date="2019" name="Int. J. Syst. Evol. Microbiol.">
        <title>The Global Catalogue of Microorganisms (GCM) 10K type strain sequencing project: providing services to taxonomists for standard genome sequencing and annotation.</title>
        <authorList>
            <consortium name="The Broad Institute Genomics Platform"/>
            <consortium name="The Broad Institute Genome Sequencing Center for Infectious Disease"/>
            <person name="Wu L."/>
            <person name="Ma J."/>
        </authorList>
    </citation>
    <scope>NUCLEOTIDE SEQUENCE [LARGE SCALE GENOMIC DNA]</scope>
    <source>
        <strain evidence="5">JCM 16373</strain>
    </source>
</reference>
<proteinExistence type="predicted"/>
<keyword evidence="2" id="KW-1133">Transmembrane helix</keyword>
<evidence type="ECO:0000313" key="5">
    <source>
        <dbReference type="Proteomes" id="UP001501447"/>
    </source>
</evidence>
<dbReference type="InterPro" id="IPR018929">
    <property type="entry name" value="DUF2510"/>
</dbReference>
<dbReference type="RefSeq" id="WP_344561585.1">
    <property type="nucleotide sequence ID" value="NZ_BAAARJ010000001.1"/>
</dbReference>
<evidence type="ECO:0000256" key="2">
    <source>
        <dbReference type="SAM" id="Phobius"/>
    </source>
</evidence>
<name>A0ABP6BZP1_9ACTN</name>
<evidence type="ECO:0000256" key="1">
    <source>
        <dbReference type="SAM" id="MobiDB-lite"/>
    </source>
</evidence>
<keyword evidence="2" id="KW-0472">Membrane</keyword>
<feature type="compositionally biased region" description="Low complexity" evidence="1">
    <location>
        <begin position="92"/>
        <end position="102"/>
    </location>
</feature>